<feature type="domain" description="Fumarate lyase N-terminal" evidence="3">
    <location>
        <begin position="35"/>
        <end position="315"/>
    </location>
</feature>
<dbReference type="InterPro" id="IPR020557">
    <property type="entry name" value="Fumarate_lyase_CS"/>
</dbReference>
<dbReference type="InterPro" id="IPR022761">
    <property type="entry name" value="Fumarate_lyase_N"/>
</dbReference>
<gene>
    <name evidence="4" type="primary">pcaB</name>
    <name evidence="4" type="ORF">GCM10010529_09530</name>
</gene>
<keyword evidence="5" id="KW-1185">Reference proteome</keyword>
<comment type="similarity">
    <text evidence="2">Belongs to the class-II fumarase/aspartase family.</text>
</comment>
<dbReference type="PROSITE" id="PS00163">
    <property type="entry name" value="FUMARATE_LYASES"/>
    <property type="match status" value="1"/>
</dbReference>
<dbReference type="Pfam" id="PF00206">
    <property type="entry name" value="Lyase_1"/>
    <property type="match status" value="1"/>
</dbReference>
<accession>A0ABP6LRT0</accession>
<dbReference type="PRINTS" id="PR00149">
    <property type="entry name" value="FUMRATELYASE"/>
</dbReference>
<sequence length="472" mass="48658">MTSPLHQHSAGPATGQHGLLNPAWAGTAAASMTSDAAVVAALLEVEATWGEVLAEAELAPAQSADALRELSRDMAAHPDPAVLAEAATGGGNPVIPLLAEVRRLLAERGATDAALHRGATSQDVLDTALMLVVRRVIDQVVTDLLRTGEVLSRTADAHRETLAVARSLTQPALPTVFGLRAAQWLAALSDAAENLHVAAGAAPLQWGGAVGTQAALVELAGSPARAEELTARLAEKLGLALPAMPWHTRRGPVLQAASAAAEALAALGTLASDVLTLQRPEIGELREPSAPGRGGSSAMPQKQNPVLSVLIRSAALAGPGHLATLHQAAGAAVDERPDGAWHAEWPALTELLRLSGGAAARAAELCEGLQVFPAAMRQNLDAAGPGVLGERLLARLGDAHPGGPAVLKALLAEAAREEVDLTVRLREELPAETISDGELTETLDPHRYLGRSAQLIDAARARFAELRAGLSP</sequence>
<dbReference type="InterPro" id="IPR008948">
    <property type="entry name" value="L-Aspartase-like"/>
</dbReference>
<keyword evidence="1" id="KW-0456">Lyase</keyword>
<dbReference type="SUPFAM" id="SSF48557">
    <property type="entry name" value="L-aspartase-like"/>
    <property type="match status" value="1"/>
</dbReference>
<evidence type="ECO:0000256" key="1">
    <source>
        <dbReference type="ARBA" id="ARBA00023239"/>
    </source>
</evidence>
<dbReference type="PANTHER" id="PTHR43172:SF2">
    <property type="entry name" value="ADENYLOSUCCINATE LYASE C-TERMINAL DOMAIN-CONTAINING PROTEIN"/>
    <property type="match status" value="1"/>
</dbReference>
<dbReference type="PANTHER" id="PTHR43172">
    <property type="entry name" value="ADENYLOSUCCINATE LYASE"/>
    <property type="match status" value="1"/>
</dbReference>
<reference evidence="5" key="1">
    <citation type="journal article" date="2019" name="Int. J. Syst. Evol. Microbiol.">
        <title>The Global Catalogue of Microorganisms (GCM) 10K type strain sequencing project: providing services to taxonomists for standard genome sequencing and annotation.</title>
        <authorList>
            <consortium name="The Broad Institute Genomics Platform"/>
            <consortium name="The Broad Institute Genome Sequencing Center for Infectious Disease"/>
            <person name="Wu L."/>
            <person name="Ma J."/>
        </authorList>
    </citation>
    <scope>NUCLEOTIDE SEQUENCE [LARGE SCALE GENOMIC DNA]</scope>
    <source>
        <strain evidence="5">JCM 14309</strain>
    </source>
</reference>
<evidence type="ECO:0000313" key="5">
    <source>
        <dbReference type="Proteomes" id="UP001500236"/>
    </source>
</evidence>
<dbReference type="Gene3D" id="1.20.200.10">
    <property type="entry name" value="Fumarase/aspartase (Central domain)"/>
    <property type="match status" value="1"/>
</dbReference>
<evidence type="ECO:0000313" key="4">
    <source>
        <dbReference type="EMBL" id="GAA3057795.1"/>
    </source>
</evidence>
<comment type="caution">
    <text evidence="4">The sequence shown here is derived from an EMBL/GenBank/DDBJ whole genome shotgun (WGS) entry which is preliminary data.</text>
</comment>
<dbReference type="EMBL" id="BAAAVT010000005">
    <property type="protein sequence ID" value="GAA3057795.1"/>
    <property type="molecule type" value="Genomic_DNA"/>
</dbReference>
<organism evidence="4 5">
    <name type="scientific">Nesterenkonia aethiopica</name>
    <dbReference type="NCBI Taxonomy" id="269144"/>
    <lineage>
        <taxon>Bacteria</taxon>
        <taxon>Bacillati</taxon>
        <taxon>Actinomycetota</taxon>
        <taxon>Actinomycetes</taxon>
        <taxon>Micrococcales</taxon>
        <taxon>Micrococcaceae</taxon>
        <taxon>Nesterenkonia</taxon>
    </lineage>
</organism>
<dbReference type="Proteomes" id="UP001500236">
    <property type="component" value="Unassembled WGS sequence"/>
</dbReference>
<dbReference type="Gene3D" id="1.10.275.10">
    <property type="entry name" value="Fumarase/aspartase (N-terminal domain)"/>
    <property type="match status" value="1"/>
</dbReference>
<proteinExistence type="inferred from homology"/>
<evidence type="ECO:0000256" key="2">
    <source>
        <dbReference type="ARBA" id="ARBA00034772"/>
    </source>
</evidence>
<name>A0ABP6LRT0_9MICC</name>
<dbReference type="RefSeq" id="WP_344684638.1">
    <property type="nucleotide sequence ID" value="NZ_BAAAVT010000005.1"/>
</dbReference>
<dbReference type="InterPro" id="IPR024083">
    <property type="entry name" value="Fumarase/histidase_N"/>
</dbReference>
<protein>
    <submittedName>
        <fullName evidence="4">3-carboxy-cis,cis-muconate cycloisomerase</fullName>
    </submittedName>
</protein>
<evidence type="ECO:0000259" key="3">
    <source>
        <dbReference type="Pfam" id="PF00206"/>
    </source>
</evidence>
<dbReference type="InterPro" id="IPR000362">
    <property type="entry name" value="Fumarate_lyase_fam"/>
</dbReference>
<dbReference type="PRINTS" id="PR00145">
    <property type="entry name" value="ARGSUCLYASE"/>
</dbReference>